<evidence type="ECO:0000313" key="3">
    <source>
        <dbReference type="Proteomes" id="UP000799753"/>
    </source>
</evidence>
<accession>A0A6A6SIB6</accession>
<feature type="domain" description="Gamma-glutamylcyclotransferase AIG2-like" evidence="1">
    <location>
        <begin position="40"/>
        <end position="167"/>
    </location>
</feature>
<dbReference type="Gene3D" id="3.10.490.10">
    <property type="entry name" value="Gamma-glutamyl cyclotransferase-like"/>
    <property type="match status" value="1"/>
</dbReference>
<dbReference type="Pfam" id="PF06094">
    <property type="entry name" value="GGACT"/>
    <property type="match status" value="1"/>
</dbReference>
<keyword evidence="3" id="KW-1185">Reference proteome</keyword>
<dbReference type="InterPro" id="IPR036568">
    <property type="entry name" value="GGCT-like_sf"/>
</dbReference>
<dbReference type="AlphaFoldDB" id="A0A6A6SIB6"/>
<gene>
    <name evidence="2" type="ORF">P280DRAFT_512597</name>
</gene>
<dbReference type="OrthoDB" id="1044435at2759"/>
<protein>
    <recommendedName>
        <fullName evidence="1">Gamma-glutamylcyclotransferase AIG2-like domain-containing protein</fullName>
    </recommendedName>
</protein>
<name>A0A6A6SIB6_9PLEO</name>
<reference evidence="2" key="1">
    <citation type="journal article" date="2020" name="Stud. Mycol.">
        <title>101 Dothideomycetes genomes: a test case for predicting lifestyles and emergence of pathogens.</title>
        <authorList>
            <person name="Haridas S."/>
            <person name="Albert R."/>
            <person name="Binder M."/>
            <person name="Bloem J."/>
            <person name="Labutti K."/>
            <person name="Salamov A."/>
            <person name="Andreopoulos B."/>
            <person name="Baker S."/>
            <person name="Barry K."/>
            <person name="Bills G."/>
            <person name="Bluhm B."/>
            <person name="Cannon C."/>
            <person name="Castanera R."/>
            <person name="Culley D."/>
            <person name="Daum C."/>
            <person name="Ezra D."/>
            <person name="Gonzalez J."/>
            <person name="Henrissat B."/>
            <person name="Kuo A."/>
            <person name="Liang C."/>
            <person name="Lipzen A."/>
            <person name="Lutzoni F."/>
            <person name="Magnuson J."/>
            <person name="Mondo S."/>
            <person name="Nolan M."/>
            <person name="Ohm R."/>
            <person name="Pangilinan J."/>
            <person name="Park H.-J."/>
            <person name="Ramirez L."/>
            <person name="Alfaro M."/>
            <person name="Sun H."/>
            <person name="Tritt A."/>
            <person name="Yoshinaga Y."/>
            <person name="Zwiers L.-H."/>
            <person name="Turgeon B."/>
            <person name="Goodwin S."/>
            <person name="Spatafora J."/>
            <person name="Crous P."/>
            <person name="Grigoriev I."/>
        </authorList>
    </citation>
    <scope>NUCLEOTIDE SEQUENCE</scope>
    <source>
        <strain evidence="2">CBS 473.64</strain>
    </source>
</reference>
<dbReference type="EMBL" id="MU006776">
    <property type="protein sequence ID" value="KAF2646423.1"/>
    <property type="molecule type" value="Genomic_DNA"/>
</dbReference>
<dbReference type="Proteomes" id="UP000799753">
    <property type="component" value="Unassembled WGS sequence"/>
</dbReference>
<dbReference type="InterPro" id="IPR009288">
    <property type="entry name" value="AIG2-like_dom"/>
</dbReference>
<dbReference type="SUPFAM" id="SSF110857">
    <property type="entry name" value="Gamma-glutamyl cyclotransferase-like"/>
    <property type="match status" value="1"/>
</dbReference>
<evidence type="ECO:0000313" key="2">
    <source>
        <dbReference type="EMBL" id="KAF2646423.1"/>
    </source>
</evidence>
<organism evidence="2 3">
    <name type="scientific">Massarina eburnea CBS 473.64</name>
    <dbReference type="NCBI Taxonomy" id="1395130"/>
    <lineage>
        <taxon>Eukaryota</taxon>
        <taxon>Fungi</taxon>
        <taxon>Dikarya</taxon>
        <taxon>Ascomycota</taxon>
        <taxon>Pezizomycotina</taxon>
        <taxon>Dothideomycetes</taxon>
        <taxon>Pleosporomycetidae</taxon>
        <taxon>Pleosporales</taxon>
        <taxon>Massarineae</taxon>
        <taxon>Massarinaceae</taxon>
        <taxon>Massarina</taxon>
    </lineage>
</organism>
<proteinExistence type="predicted"/>
<sequence>MTSTRPPRIPPEDLRLYSLALNNKWTKKELYHNITTETPFFVYDSLMLPWVLAVVLNLGMTTAGFEEAAKHTTRATLRRHFRVTIGVDQTPTVVKSRSEVAVDGMLVARLTPEMAVRIDEYTASGQLRKSLQEVEVEIESSEGDMMLVCAYVYVWNADMRLLEAKGWTPLEYMKSGAA</sequence>
<evidence type="ECO:0000259" key="1">
    <source>
        <dbReference type="Pfam" id="PF06094"/>
    </source>
</evidence>